<dbReference type="Proteomes" id="UP000261324">
    <property type="component" value="Unassembled WGS sequence"/>
</dbReference>
<organism evidence="1 3">
    <name type="scientific">Dorea formicigenerans</name>
    <dbReference type="NCBI Taxonomy" id="39486"/>
    <lineage>
        <taxon>Bacteria</taxon>
        <taxon>Bacillati</taxon>
        <taxon>Bacillota</taxon>
        <taxon>Clostridia</taxon>
        <taxon>Lachnospirales</taxon>
        <taxon>Lachnospiraceae</taxon>
        <taxon>Dorea</taxon>
    </lineage>
</organism>
<comment type="caution">
    <text evidence="1">The sequence shown here is derived from an EMBL/GenBank/DDBJ whole genome shotgun (WGS) entry which is preliminary data.</text>
</comment>
<dbReference type="InterPro" id="IPR023286">
    <property type="entry name" value="ABATE_dom_sf"/>
</dbReference>
<reference evidence="3 4" key="1">
    <citation type="submission" date="2018-08" db="EMBL/GenBank/DDBJ databases">
        <title>A genome reference for cultivated species of the human gut microbiota.</title>
        <authorList>
            <person name="Zou Y."/>
            <person name="Xue W."/>
            <person name="Luo G."/>
        </authorList>
    </citation>
    <scope>NUCLEOTIDE SEQUENCE [LARGE SCALE GENOMIC DNA]</scope>
    <source>
        <strain evidence="2 4">AF19-4AC</strain>
        <strain evidence="1 3">TF09-3</strain>
    </source>
</reference>
<proteinExistence type="predicted"/>
<gene>
    <name evidence="2" type="ORF">DWX53_08075</name>
    <name evidence="1" type="ORF">DXC93_12085</name>
</gene>
<evidence type="ECO:0000313" key="2">
    <source>
        <dbReference type="EMBL" id="RGT08975.1"/>
    </source>
</evidence>
<name>A0A3E4PL20_9FIRM</name>
<dbReference type="RefSeq" id="WP_117660449.1">
    <property type="nucleotide sequence ID" value="NZ_QRWH01000006.1"/>
</dbReference>
<dbReference type="Proteomes" id="UP000283630">
    <property type="component" value="Unassembled WGS sequence"/>
</dbReference>
<evidence type="ECO:0000313" key="4">
    <source>
        <dbReference type="Proteomes" id="UP000283630"/>
    </source>
</evidence>
<dbReference type="EMBL" id="QSRA01000017">
    <property type="protein sequence ID" value="RGK80721.1"/>
    <property type="molecule type" value="Genomic_DNA"/>
</dbReference>
<dbReference type="SUPFAM" id="SSF160904">
    <property type="entry name" value="Jann2411-like"/>
    <property type="match status" value="1"/>
</dbReference>
<sequence>MVSNPGFSFTNINGKYKIVPIEKTDFHDVDPLYSEAIVCDEVGDLVTIYSEDKVVTKDSDSIAFKFAKINISHNNEILDFCSRYGLIMSELNFANFRNDYLFFESKKDEFTKRIPLVHKERDRLTDIKKSIIAMRYTLSLSEAINNRDFETIIKIITYFCFDLTNHFSSPDALCATELYRFNRDFRCYCDECGYEAFNYQEENFTLAVTSFLSELERDEFIENLWHANGQPYRRRHIDYDFTEWRHIKGLFEDILSQTKLITVEPFGEVKFSKPLSEITIFKQLQEKNLLNLAKAVLSDLFKEKLHTVYPEIQIENGKQVASWRIPTLLDAMYLELFFRFSPTGQVKRCADPSCDGFFTWTPSRPTQKYCCNECALRVAKREQRKREKLK</sequence>
<protein>
    <submittedName>
        <fullName evidence="1">CGNR zinc finger domain-containing protein</fullName>
    </submittedName>
</protein>
<dbReference type="AlphaFoldDB" id="A0A3E4PL20"/>
<dbReference type="EMBL" id="QRWH01000006">
    <property type="protein sequence ID" value="RGT08975.1"/>
    <property type="molecule type" value="Genomic_DNA"/>
</dbReference>
<evidence type="ECO:0000313" key="3">
    <source>
        <dbReference type="Proteomes" id="UP000261324"/>
    </source>
</evidence>
<evidence type="ECO:0000313" key="1">
    <source>
        <dbReference type="EMBL" id="RGK80721.1"/>
    </source>
</evidence>
<accession>A0A3E4PL20</accession>